<dbReference type="GO" id="GO:0005524">
    <property type="term" value="F:ATP binding"/>
    <property type="evidence" value="ECO:0007669"/>
    <property type="project" value="UniProtKB-UniRule"/>
</dbReference>
<feature type="binding site" evidence="18">
    <location>
        <position position="122"/>
    </location>
    <ligand>
        <name>K(+)</name>
        <dbReference type="ChEBI" id="CHEBI:29103"/>
    </ligand>
</feature>
<evidence type="ECO:0000256" key="8">
    <source>
        <dbReference type="ARBA" id="ARBA00022857"/>
    </source>
</evidence>
<dbReference type="Gene3D" id="3.40.50.10260">
    <property type="entry name" value="YjeF N-terminal domain"/>
    <property type="match status" value="1"/>
</dbReference>
<evidence type="ECO:0000256" key="7">
    <source>
        <dbReference type="ARBA" id="ARBA00022840"/>
    </source>
</evidence>
<evidence type="ECO:0000256" key="17">
    <source>
        <dbReference type="HAMAP-Rule" id="MF_01965"/>
    </source>
</evidence>
<dbReference type="SUPFAM" id="SSF64153">
    <property type="entry name" value="YjeF N-terminal domain-like"/>
    <property type="match status" value="1"/>
</dbReference>
<evidence type="ECO:0000256" key="16">
    <source>
        <dbReference type="ARBA" id="ARBA00049209"/>
    </source>
</evidence>
<dbReference type="InterPro" id="IPR030677">
    <property type="entry name" value="Nnr"/>
</dbReference>
<feature type="binding site" evidence="18">
    <location>
        <position position="62"/>
    </location>
    <ligand>
        <name>K(+)</name>
        <dbReference type="ChEBI" id="CHEBI:29103"/>
    </ligand>
</feature>
<proteinExistence type="inferred from homology"/>
<name>A0A1I1SHK4_9BACT</name>
<evidence type="ECO:0000256" key="11">
    <source>
        <dbReference type="ARBA" id="ARBA00023235"/>
    </source>
</evidence>
<dbReference type="PROSITE" id="PS51385">
    <property type="entry name" value="YJEF_N"/>
    <property type="match status" value="1"/>
</dbReference>
<dbReference type="GO" id="GO:0046872">
    <property type="term" value="F:metal ion binding"/>
    <property type="evidence" value="ECO:0007669"/>
    <property type="project" value="UniProtKB-UniRule"/>
</dbReference>
<comment type="function">
    <text evidence="17">Catalyzes the dehydration of the S-form of NAD(P)HX at the expense of ADP, which is converted to AMP. Together with NAD(P)HX epimerase, which catalyzes the epimerization of the S- and R-forms, the enzyme allows the repair of both epimers of NAD(P)HX, a damaged form of NAD(P)H that is a result of enzymatic or heat-dependent hydration.</text>
</comment>
<dbReference type="PANTHER" id="PTHR12592">
    <property type="entry name" value="ATP-DEPENDENT (S)-NAD(P)H-HYDRATE DEHYDRATASE FAMILY MEMBER"/>
    <property type="match status" value="1"/>
</dbReference>
<keyword evidence="5 18" id="KW-0479">Metal-binding</keyword>
<feature type="binding site" evidence="17">
    <location>
        <begin position="398"/>
        <end position="402"/>
    </location>
    <ligand>
        <name>AMP</name>
        <dbReference type="ChEBI" id="CHEBI:456215"/>
    </ligand>
</feature>
<evidence type="ECO:0000259" key="20">
    <source>
        <dbReference type="PROSITE" id="PS51383"/>
    </source>
</evidence>
<feature type="domain" description="YjeF C-terminal" evidence="20">
    <location>
        <begin position="219"/>
        <end position="481"/>
    </location>
</feature>
<dbReference type="InterPro" id="IPR004443">
    <property type="entry name" value="YjeF_N_dom"/>
</dbReference>
<comment type="catalytic activity">
    <reaction evidence="2 18 19">
        <text>(6R)-NADPHX = (6S)-NADPHX</text>
        <dbReference type="Rhea" id="RHEA:32227"/>
        <dbReference type="ChEBI" id="CHEBI:64076"/>
        <dbReference type="ChEBI" id="CHEBI:64077"/>
        <dbReference type="EC" id="5.1.99.6"/>
    </reaction>
</comment>
<dbReference type="InterPro" id="IPR029056">
    <property type="entry name" value="Ribokinase-like"/>
</dbReference>
<keyword evidence="6 17" id="KW-0547">Nucleotide-binding</keyword>
<feature type="binding site" evidence="18">
    <location>
        <position position="158"/>
    </location>
    <ligand>
        <name>K(+)</name>
        <dbReference type="ChEBI" id="CHEBI:29103"/>
    </ligand>
</feature>
<comment type="catalytic activity">
    <reaction evidence="16 17 19">
        <text>(6S)-NADPHX + ADP = AMP + phosphate + NADPH + H(+)</text>
        <dbReference type="Rhea" id="RHEA:32235"/>
        <dbReference type="ChEBI" id="CHEBI:15378"/>
        <dbReference type="ChEBI" id="CHEBI:43474"/>
        <dbReference type="ChEBI" id="CHEBI:57783"/>
        <dbReference type="ChEBI" id="CHEBI:64076"/>
        <dbReference type="ChEBI" id="CHEBI:456215"/>
        <dbReference type="ChEBI" id="CHEBI:456216"/>
        <dbReference type="EC" id="4.2.1.136"/>
    </reaction>
</comment>
<comment type="function">
    <text evidence="14 19">Bifunctional enzyme that catalyzes the epimerization of the S- and R-forms of NAD(P)HX and the dehydration of the S-form of NAD(P)HX at the expense of ADP, which is converted to AMP. This allows the repair of both epimers of NAD(P)HX, a damaged form of NAD(P)H that is a result of enzymatic or heat-dependent hydration.</text>
</comment>
<protein>
    <recommendedName>
        <fullName evidence="19">Bifunctional NAD(P)H-hydrate repair enzyme</fullName>
    </recommendedName>
    <alternativeName>
        <fullName evidence="19">Nicotinamide nucleotide repair protein</fullName>
    </alternativeName>
    <domain>
        <recommendedName>
            <fullName evidence="19">ADP-dependent (S)-NAD(P)H-hydrate dehydratase</fullName>
            <ecNumber evidence="19">4.2.1.136</ecNumber>
        </recommendedName>
        <alternativeName>
            <fullName evidence="19">ADP-dependent NAD(P)HX dehydratase</fullName>
        </alternativeName>
    </domain>
    <domain>
        <recommendedName>
            <fullName evidence="19">NAD(P)H-hydrate epimerase</fullName>
            <ecNumber evidence="19">5.1.99.6</ecNumber>
        </recommendedName>
    </domain>
</protein>
<evidence type="ECO:0000256" key="15">
    <source>
        <dbReference type="ARBA" id="ARBA00048238"/>
    </source>
</evidence>
<evidence type="ECO:0000256" key="6">
    <source>
        <dbReference type="ARBA" id="ARBA00022741"/>
    </source>
</evidence>
<dbReference type="EC" id="4.2.1.136" evidence="19"/>
<comment type="caution">
    <text evidence="18">Lacks conserved residue(s) required for the propagation of feature annotation.</text>
</comment>
<evidence type="ECO:0000256" key="14">
    <source>
        <dbReference type="ARBA" id="ARBA00025153"/>
    </source>
</evidence>
<feature type="binding site" evidence="18">
    <location>
        <position position="155"/>
    </location>
    <ligand>
        <name>(6S)-NADPHX</name>
        <dbReference type="ChEBI" id="CHEBI:64076"/>
    </ligand>
</feature>
<comment type="catalytic activity">
    <reaction evidence="15 17 19">
        <text>(6S)-NADHX + ADP = AMP + phosphate + NADH + H(+)</text>
        <dbReference type="Rhea" id="RHEA:32223"/>
        <dbReference type="ChEBI" id="CHEBI:15378"/>
        <dbReference type="ChEBI" id="CHEBI:43474"/>
        <dbReference type="ChEBI" id="CHEBI:57945"/>
        <dbReference type="ChEBI" id="CHEBI:64074"/>
        <dbReference type="ChEBI" id="CHEBI:456215"/>
        <dbReference type="ChEBI" id="CHEBI:456216"/>
        <dbReference type="EC" id="4.2.1.136"/>
    </reaction>
</comment>
<evidence type="ECO:0000256" key="10">
    <source>
        <dbReference type="ARBA" id="ARBA00023027"/>
    </source>
</evidence>
<feature type="binding site" evidence="17">
    <location>
        <position position="254"/>
    </location>
    <ligand>
        <name>(6S)-NADPHX</name>
        <dbReference type="ChEBI" id="CHEBI:64076"/>
    </ligand>
</feature>
<sequence length="494" mass="50160">MTRAWATLWTRSQAAAADRHTIVDLGTPSPVLMERAALCCAREALAMRGDLPVWALCGPGNNGGDGVAVARILHGWGVPARAFLLSERLSPELAQQVALAEKLGVRIDRGLPPGQEEAVIVDAMLGTGAAPPLRQPFVAAVAWANAHPGPKLAIDIPTGIDADTGAAPGPVFAADRTVTFVRSKPGLHVTPGRAAAGEVVVADIGIVSQDMSNETCLIDPVEVARTIAGLRPGSHKGERGHVGIVGGSAGTPGAAVLAGAAALRAGAGLVTIATDDREVQAQLLAHRPELMVQPRGAEPVPAAKVLVVGPGLVREADRAGLAALWLEDRRPAVWDASALAEIAVRSPMPRVITPHPAEAARLLSARTGESWTAARVQADRPLAARSLATVTGAVVVLKGEGTLVAEGARLGVCVSGGPALATAGSGDCLAGVIAALLGRGLSPWAAATAGVHVHGVAGERLVVGAVALDIADAIAAVLAAPEETHPRFPRRVLG</sequence>
<dbReference type="NCBIfam" id="TIGR00196">
    <property type="entry name" value="yjeF_cterm"/>
    <property type="match status" value="1"/>
</dbReference>
<keyword evidence="7 17" id="KW-0067">ATP-binding</keyword>
<keyword evidence="9 18" id="KW-0630">Potassium</keyword>
<dbReference type="GO" id="GO:0110051">
    <property type="term" value="P:metabolite repair"/>
    <property type="evidence" value="ECO:0007669"/>
    <property type="project" value="TreeGrafter"/>
</dbReference>
<evidence type="ECO:0000256" key="3">
    <source>
        <dbReference type="ARBA" id="ARBA00006001"/>
    </source>
</evidence>
<evidence type="ECO:0000256" key="1">
    <source>
        <dbReference type="ARBA" id="ARBA00000013"/>
    </source>
</evidence>
<dbReference type="STRING" id="54.SAMN02745121_00033"/>
<comment type="cofactor">
    <cofactor evidence="18 19">
        <name>K(+)</name>
        <dbReference type="ChEBI" id="CHEBI:29103"/>
    </cofactor>
    <text evidence="18 19">Binds 1 potassium ion per subunit.</text>
</comment>
<dbReference type="Gene3D" id="3.40.1190.20">
    <property type="match status" value="1"/>
</dbReference>
<dbReference type="HAMAP" id="MF_01965">
    <property type="entry name" value="NADHX_dehydratase"/>
    <property type="match status" value="1"/>
</dbReference>
<evidence type="ECO:0000259" key="21">
    <source>
        <dbReference type="PROSITE" id="PS51385"/>
    </source>
</evidence>
<dbReference type="InterPro" id="IPR000631">
    <property type="entry name" value="CARKD"/>
</dbReference>
<dbReference type="PIRSF" id="PIRSF017184">
    <property type="entry name" value="Nnr"/>
    <property type="match status" value="1"/>
</dbReference>
<keyword evidence="12 17" id="KW-0456">Lyase</keyword>
<feature type="binding site" evidence="17">
    <location>
        <position position="311"/>
    </location>
    <ligand>
        <name>(6S)-NADPHX</name>
        <dbReference type="ChEBI" id="CHEBI:64076"/>
    </ligand>
</feature>
<dbReference type="GO" id="GO:0052855">
    <property type="term" value="F:ADP-dependent NAD(P)H-hydrate dehydratase activity"/>
    <property type="evidence" value="ECO:0007669"/>
    <property type="project" value="UniProtKB-UniRule"/>
</dbReference>
<reference evidence="23" key="1">
    <citation type="submission" date="2016-10" db="EMBL/GenBank/DDBJ databases">
        <authorList>
            <person name="Varghese N."/>
            <person name="Submissions S."/>
        </authorList>
    </citation>
    <scope>NUCLEOTIDE SEQUENCE [LARGE SCALE GENOMIC DNA]</scope>
    <source>
        <strain evidence="23">ATCC 25963</strain>
    </source>
</reference>
<feature type="binding site" evidence="17">
    <location>
        <position position="427"/>
    </location>
    <ligand>
        <name>(6S)-NADPHX</name>
        <dbReference type="ChEBI" id="CHEBI:64076"/>
    </ligand>
</feature>
<dbReference type="EMBL" id="FOMX01000002">
    <property type="protein sequence ID" value="SFD45812.1"/>
    <property type="molecule type" value="Genomic_DNA"/>
</dbReference>
<keyword evidence="13" id="KW-0511">Multifunctional enzyme</keyword>
<evidence type="ECO:0000256" key="19">
    <source>
        <dbReference type="PIRNR" id="PIRNR017184"/>
    </source>
</evidence>
<keyword evidence="10 17" id="KW-0520">NAD</keyword>
<evidence type="ECO:0000313" key="22">
    <source>
        <dbReference type="EMBL" id="SFD45812.1"/>
    </source>
</evidence>
<feature type="binding site" evidence="17">
    <location>
        <position position="426"/>
    </location>
    <ligand>
        <name>AMP</name>
        <dbReference type="ChEBI" id="CHEBI:456215"/>
    </ligand>
</feature>
<dbReference type="GO" id="GO:0052856">
    <property type="term" value="F:NAD(P)HX epimerase activity"/>
    <property type="evidence" value="ECO:0007669"/>
    <property type="project" value="UniProtKB-UniRule"/>
</dbReference>
<comment type="subunit">
    <text evidence="17">Homotetramer.</text>
</comment>
<dbReference type="AlphaFoldDB" id="A0A1I1SHK4"/>
<gene>
    <name evidence="17" type="primary">nnrD</name>
    <name evidence="18" type="synonym">nnrE</name>
    <name evidence="22" type="ORF">SAMN02745121_00033</name>
</gene>
<dbReference type="Proteomes" id="UP000199400">
    <property type="component" value="Unassembled WGS sequence"/>
</dbReference>
<feature type="domain" description="YjeF N-terminal" evidence="21">
    <location>
        <begin position="14"/>
        <end position="212"/>
    </location>
</feature>
<dbReference type="NCBIfam" id="TIGR00197">
    <property type="entry name" value="yjeF_nterm"/>
    <property type="match status" value="1"/>
</dbReference>
<evidence type="ECO:0000256" key="4">
    <source>
        <dbReference type="ARBA" id="ARBA00009524"/>
    </source>
</evidence>
<keyword evidence="23" id="KW-1185">Reference proteome</keyword>
<evidence type="ECO:0000256" key="2">
    <source>
        <dbReference type="ARBA" id="ARBA00000909"/>
    </source>
</evidence>
<dbReference type="Pfam" id="PF01256">
    <property type="entry name" value="Carb_kinase"/>
    <property type="match status" value="1"/>
</dbReference>
<feature type="binding site" evidence="18">
    <location>
        <begin position="126"/>
        <end position="132"/>
    </location>
    <ligand>
        <name>(6S)-NADPHX</name>
        <dbReference type="ChEBI" id="CHEBI:64076"/>
    </ligand>
</feature>
<evidence type="ECO:0000256" key="12">
    <source>
        <dbReference type="ARBA" id="ARBA00023239"/>
    </source>
</evidence>
<dbReference type="Pfam" id="PF03853">
    <property type="entry name" value="YjeF_N"/>
    <property type="match status" value="1"/>
</dbReference>
<dbReference type="PROSITE" id="PS51383">
    <property type="entry name" value="YJEF_C_3"/>
    <property type="match status" value="1"/>
</dbReference>
<dbReference type="PANTHER" id="PTHR12592:SF0">
    <property type="entry name" value="ATP-DEPENDENT (S)-NAD(P)H-HYDRATE DEHYDRATASE"/>
    <property type="match status" value="1"/>
</dbReference>
<comment type="similarity">
    <text evidence="18">Belongs to the NnrE/AIBP family.</text>
</comment>
<evidence type="ECO:0000313" key="23">
    <source>
        <dbReference type="Proteomes" id="UP000199400"/>
    </source>
</evidence>
<dbReference type="RefSeq" id="WP_170136474.1">
    <property type="nucleotide sequence ID" value="NZ_FOMX01000002.1"/>
</dbReference>
<evidence type="ECO:0000256" key="13">
    <source>
        <dbReference type="ARBA" id="ARBA00023268"/>
    </source>
</evidence>
<keyword evidence="11 18" id="KW-0413">Isomerase</keyword>
<keyword evidence="8 17" id="KW-0521">NADP</keyword>
<dbReference type="SUPFAM" id="SSF53613">
    <property type="entry name" value="Ribokinase-like"/>
    <property type="match status" value="1"/>
</dbReference>
<comment type="similarity">
    <text evidence="3 19">In the N-terminal section; belongs to the NnrE/AIBP family.</text>
</comment>
<comment type="function">
    <text evidence="18">Catalyzes the epimerization of the S- and R-forms of NAD(P)HX, a damaged form of NAD(P)H that is a result of enzymatic or heat-dependent hydration. This is a prerequisite for the S-specific NAD(P)H-hydrate dehydratase to allow the repair of both epimers of NAD(P)HX.</text>
</comment>
<dbReference type="GO" id="GO:0046496">
    <property type="term" value="P:nicotinamide nucleotide metabolic process"/>
    <property type="evidence" value="ECO:0007669"/>
    <property type="project" value="UniProtKB-UniRule"/>
</dbReference>
<comment type="similarity">
    <text evidence="4 19">In the C-terminal section; belongs to the NnrD/CARKD family.</text>
</comment>
<feature type="binding site" evidence="17">
    <location>
        <position position="355"/>
    </location>
    <ligand>
        <name>(6S)-NADPHX</name>
        <dbReference type="ChEBI" id="CHEBI:64076"/>
    </ligand>
</feature>
<dbReference type="EC" id="5.1.99.6" evidence="19"/>
<evidence type="ECO:0000256" key="5">
    <source>
        <dbReference type="ARBA" id="ARBA00022723"/>
    </source>
</evidence>
<dbReference type="InterPro" id="IPR036652">
    <property type="entry name" value="YjeF_N_dom_sf"/>
</dbReference>
<dbReference type="CDD" id="cd01171">
    <property type="entry name" value="YXKO-related"/>
    <property type="match status" value="1"/>
</dbReference>
<feature type="binding site" evidence="18">
    <location>
        <begin position="61"/>
        <end position="65"/>
    </location>
    <ligand>
        <name>(6S)-NADPHX</name>
        <dbReference type="ChEBI" id="CHEBI:64076"/>
    </ligand>
</feature>
<comment type="cofactor">
    <cofactor evidence="17">
        <name>Mg(2+)</name>
        <dbReference type="ChEBI" id="CHEBI:18420"/>
    </cofactor>
</comment>
<accession>A0A1I1SHK4</accession>
<evidence type="ECO:0000256" key="18">
    <source>
        <dbReference type="HAMAP-Rule" id="MF_01966"/>
    </source>
</evidence>
<organism evidence="22 23">
    <name type="scientific">Nannocystis exedens</name>
    <dbReference type="NCBI Taxonomy" id="54"/>
    <lineage>
        <taxon>Bacteria</taxon>
        <taxon>Pseudomonadati</taxon>
        <taxon>Myxococcota</taxon>
        <taxon>Polyangia</taxon>
        <taxon>Nannocystales</taxon>
        <taxon>Nannocystaceae</taxon>
        <taxon>Nannocystis</taxon>
    </lineage>
</organism>
<comment type="catalytic activity">
    <reaction evidence="1 18 19">
        <text>(6R)-NADHX = (6S)-NADHX</text>
        <dbReference type="Rhea" id="RHEA:32215"/>
        <dbReference type="ChEBI" id="CHEBI:64074"/>
        <dbReference type="ChEBI" id="CHEBI:64075"/>
        <dbReference type="EC" id="5.1.99.6"/>
    </reaction>
</comment>
<evidence type="ECO:0000256" key="9">
    <source>
        <dbReference type="ARBA" id="ARBA00022958"/>
    </source>
</evidence>
<dbReference type="HAMAP" id="MF_01966">
    <property type="entry name" value="NADHX_epimerase"/>
    <property type="match status" value="1"/>
</dbReference>
<comment type="similarity">
    <text evidence="17">Belongs to the NnrD/CARKD family.</text>
</comment>